<sequence>MRKRLFRAALLCGAIQWLAACAANPADQARQLQADPRCCTALPALAAERVLGPTQQKGALSSSSAVVALPAGRSAAEAYQLPAEAPGRVLELTALIGPGLLGDADTAAVAPLAATFLDRNGQPVAAAGDTGYMAANGGLADDFLVSRQYRVPVGASRVVVHADPAKFGTRQPLDLGATSLMRPASGVYVAFKGRESIKAQWVVFGPYAVALREPRVGR</sequence>
<keyword evidence="3" id="KW-1185">Reference proteome</keyword>
<gene>
    <name evidence="2" type="ORF">QRD43_06505</name>
</gene>
<reference evidence="2 3" key="1">
    <citation type="submission" date="2023-06" db="EMBL/GenBank/DDBJ databases">
        <title>Pelomonas sp. APW6 16S ribosomal RNA gene genome sequencing and assembly.</title>
        <authorList>
            <person name="Woo H."/>
        </authorList>
    </citation>
    <scope>NUCLEOTIDE SEQUENCE [LARGE SCALE GENOMIC DNA]</scope>
    <source>
        <strain evidence="2 3">APW6</strain>
    </source>
</reference>
<protein>
    <recommendedName>
        <fullName evidence="4">Lipoprotein</fullName>
    </recommendedName>
</protein>
<dbReference type="EMBL" id="JASVDS010000002">
    <property type="protein sequence ID" value="MDL5031555.1"/>
    <property type="molecule type" value="Genomic_DNA"/>
</dbReference>
<evidence type="ECO:0000313" key="3">
    <source>
        <dbReference type="Proteomes" id="UP001238603"/>
    </source>
</evidence>
<feature type="chain" id="PRO_5045841327" description="Lipoprotein" evidence="1">
    <location>
        <begin position="23"/>
        <end position="218"/>
    </location>
</feature>
<accession>A0ABT7LHB1</accession>
<evidence type="ECO:0000256" key="1">
    <source>
        <dbReference type="SAM" id="SignalP"/>
    </source>
</evidence>
<proteinExistence type="predicted"/>
<feature type="signal peptide" evidence="1">
    <location>
        <begin position="1"/>
        <end position="22"/>
    </location>
</feature>
<dbReference type="Proteomes" id="UP001238603">
    <property type="component" value="Unassembled WGS sequence"/>
</dbReference>
<name>A0ABT7LHB1_9BURK</name>
<evidence type="ECO:0000313" key="2">
    <source>
        <dbReference type="EMBL" id="MDL5031555.1"/>
    </source>
</evidence>
<keyword evidence="1" id="KW-0732">Signal</keyword>
<comment type="caution">
    <text evidence="2">The sequence shown here is derived from an EMBL/GenBank/DDBJ whole genome shotgun (WGS) entry which is preliminary data.</text>
</comment>
<organism evidence="2 3">
    <name type="scientific">Roseateles subflavus</name>
    <dbReference type="NCBI Taxonomy" id="3053353"/>
    <lineage>
        <taxon>Bacteria</taxon>
        <taxon>Pseudomonadati</taxon>
        <taxon>Pseudomonadota</taxon>
        <taxon>Betaproteobacteria</taxon>
        <taxon>Burkholderiales</taxon>
        <taxon>Sphaerotilaceae</taxon>
        <taxon>Roseateles</taxon>
    </lineage>
</organism>
<evidence type="ECO:0008006" key="4">
    <source>
        <dbReference type="Google" id="ProtNLM"/>
    </source>
</evidence>
<dbReference type="PROSITE" id="PS51257">
    <property type="entry name" value="PROKAR_LIPOPROTEIN"/>
    <property type="match status" value="1"/>
</dbReference>
<dbReference type="RefSeq" id="WP_285981683.1">
    <property type="nucleotide sequence ID" value="NZ_JASVDS010000002.1"/>
</dbReference>